<dbReference type="RefSeq" id="WP_379189264.1">
    <property type="nucleotide sequence ID" value="NZ_JBHSOW010000060.1"/>
</dbReference>
<comment type="caution">
    <text evidence="2">The sequence shown here is derived from an EMBL/GenBank/DDBJ whole genome shotgun (WGS) entry which is preliminary data.</text>
</comment>
<dbReference type="SUPFAM" id="SSF53474">
    <property type="entry name" value="alpha/beta-Hydrolases"/>
    <property type="match status" value="1"/>
</dbReference>
<dbReference type="InterPro" id="IPR029058">
    <property type="entry name" value="AB_hydrolase_fold"/>
</dbReference>
<dbReference type="Gene3D" id="3.40.50.1820">
    <property type="entry name" value="alpha/beta hydrolase"/>
    <property type="match status" value="1"/>
</dbReference>
<dbReference type="GO" id="GO:0016787">
    <property type="term" value="F:hydrolase activity"/>
    <property type="evidence" value="ECO:0007669"/>
    <property type="project" value="UniProtKB-KW"/>
</dbReference>
<dbReference type="InterPro" id="IPR000073">
    <property type="entry name" value="AB_hydrolase_1"/>
</dbReference>
<name>A0ABW0VZS2_9BACL</name>
<dbReference type="Pfam" id="PF12146">
    <property type="entry name" value="Hydrolase_4"/>
    <property type="match status" value="1"/>
</dbReference>
<dbReference type="PRINTS" id="PR00111">
    <property type="entry name" value="ABHYDROLASE"/>
</dbReference>
<reference evidence="3" key="1">
    <citation type="journal article" date="2019" name="Int. J. Syst. Evol. Microbiol.">
        <title>The Global Catalogue of Microorganisms (GCM) 10K type strain sequencing project: providing services to taxonomists for standard genome sequencing and annotation.</title>
        <authorList>
            <consortium name="The Broad Institute Genomics Platform"/>
            <consortium name="The Broad Institute Genome Sequencing Center for Infectious Disease"/>
            <person name="Wu L."/>
            <person name="Ma J."/>
        </authorList>
    </citation>
    <scope>NUCLEOTIDE SEQUENCE [LARGE SCALE GENOMIC DNA]</scope>
    <source>
        <strain evidence="3">CGMCC 1.3240</strain>
    </source>
</reference>
<proteinExistence type="predicted"/>
<gene>
    <name evidence="2" type="ORF">ACFPYJ_16460</name>
</gene>
<evidence type="ECO:0000313" key="2">
    <source>
        <dbReference type="EMBL" id="MFC5650688.1"/>
    </source>
</evidence>
<dbReference type="InterPro" id="IPR051044">
    <property type="entry name" value="MAG_DAG_Lipase"/>
</dbReference>
<keyword evidence="2" id="KW-0378">Hydrolase</keyword>
<keyword evidence="3" id="KW-1185">Reference proteome</keyword>
<dbReference type="Proteomes" id="UP001596047">
    <property type="component" value="Unassembled WGS sequence"/>
</dbReference>
<organism evidence="2 3">
    <name type="scientific">Paenibacillus solisilvae</name>
    <dbReference type="NCBI Taxonomy" id="2486751"/>
    <lineage>
        <taxon>Bacteria</taxon>
        <taxon>Bacillati</taxon>
        <taxon>Bacillota</taxon>
        <taxon>Bacilli</taxon>
        <taxon>Bacillales</taxon>
        <taxon>Paenibacillaceae</taxon>
        <taxon>Paenibacillus</taxon>
    </lineage>
</organism>
<dbReference type="InterPro" id="IPR022742">
    <property type="entry name" value="Hydrolase_4"/>
</dbReference>
<dbReference type="PANTHER" id="PTHR11614">
    <property type="entry name" value="PHOSPHOLIPASE-RELATED"/>
    <property type="match status" value="1"/>
</dbReference>
<accession>A0ABW0VZS2</accession>
<dbReference type="EMBL" id="JBHSOW010000060">
    <property type="protein sequence ID" value="MFC5650688.1"/>
    <property type="molecule type" value="Genomic_DNA"/>
</dbReference>
<protein>
    <submittedName>
        <fullName evidence="2">Alpha/beta hydrolase</fullName>
    </submittedName>
</protein>
<feature type="domain" description="Serine aminopeptidase S33" evidence="1">
    <location>
        <begin position="28"/>
        <end position="261"/>
    </location>
</feature>
<evidence type="ECO:0000259" key="1">
    <source>
        <dbReference type="Pfam" id="PF12146"/>
    </source>
</evidence>
<sequence length="277" mass="31432">MAYRTFELRCSDSSSRFACEWKPEDTEQIKAVIAIVHGMGEHTGRYEHVADWFTANGYSVFGFDQCGHGRTEGKRGHTESYEALLTGVDEMLAEAARIYPRLPVFLFGHSMGGNVAINYVLRRRPAIKGAIISGPWLKLAFSPPPLQVVVGRIVERVFPRYTNNRPLNVEHLTSDPMMMEMYRSDPLGHGHITARFFFSVQTAGLWALKHASEWPVPLLLMHGGSDRVTSIHASRQFAAAVGPLCTFIEWPEFRHELHNESKRADVFEKMKDWLSQK</sequence>
<evidence type="ECO:0000313" key="3">
    <source>
        <dbReference type="Proteomes" id="UP001596047"/>
    </source>
</evidence>